<organism evidence="4 5">
    <name type="scientific">Merluccius polli</name>
    <name type="common">Benguela hake</name>
    <name type="synonym">Merluccius cadenati</name>
    <dbReference type="NCBI Taxonomy" id="89951"/>
    <lineage>
        <taxon>Eukaryota</taxon>
        <taxon>Metazoa</taxon>
        <taxon>Chordata</taxon>
        <taxon>Craniata</taxon>
        <taxon>Vertebrata</taxon>
        <taxon>Euteleostomi</taxon>
        <taxon>Actinopterygii</taxon>
        <taxon>Neopterygii</taxon>
        <taxon>Teleostei</taxon>
        <taxon>Neoteleostei</taxon>
        <taxon>Acanthomorphata</taxon>
        <taxon>Zeiogadaria</taxon>
        <taxon>Gadariae</taxon>
        <taxon>Gadiformes</taxon>
        <taxon>Gadoidei</taxon>
        <taxon>Merlucciidae</taxon>
        <taxon>Merluccius</taxon>
    </lineage>
</organism>
<evidence type="ECO:0000313" key="4">
    <source>
        <dbReference type="EMBL" id="KAK0135135.1"/>
    </source>
</evidence>
<feature type="region of interest" description="Disordered" evidence="1">
    <location>
        <begin position="193"/>
        <end position="231"/>
    </location>
</feature>
<dbReference type="EMBL" id="JAOPHQ010005467">
    <property type="protein sequence ID" value="KAK0135135.1"/>
    <property type="molecule type" value="Genomic_DNA"/>
</dbReference>
<keyword evidence="2" id="KW-1133">Transmembrane helix</keyword>
<sequence>MMRIYATIPVSTATVERSFSKLKLVTNSLRSLCKEERLSDLILLSIEKDIPINHNDVINIYRDMAPRSPQRISSRLASLGIIMCLLFLAGLCLVLGWSFSAGYTCTQLLLMLLPRPWLSIFSAVVEVVPEERLSDLILLSIEKDIPINHNDVINIYRDMAPRRVPEPEDEPPRGVEPDDQVYLRVYRRKWTSPGEKDHTKAPMRHHPSSRWKGVPPGTTSTTAQKPLNQGRGRSTWRSWVQVYLALNDHPRTRHSPARNNRHMMMLRLTSLLLILCGLW</sequence>
<dbReference type="PANTHER" id="PTHR45749:SF21">
    <property type="entry name" value="DUF4371 DOMAIN-CONTAINING PROTEIN"/>
    <property type="match status" value="1"/>
</dbReference>
<accession>A0AA47M7N8</accession>
<protein>
    <recommendedName>
        <fullName evidence="3">HAT C-terminal dimerisation domain-containing protein</fullName>
    </recommendedName>
</protein>
<dbReference type="GO" id="GO:0046983">
    <property type="term" value="F:protein dimerization activity"/>
    <property type="evidence" value="ECO:0007669"/>
    <property type="project" value="InterPro"/>
</dbReference>
<feature type="compositionally biased region" description="Polar residues" evidence="1">
    <location>
        <begin position="217"/>
        <end position="231"/>
    </location>
</feature>
<dbReference type="PANTHER" id="PTHR45749">
    <property type="match status" value="1"/>
</dbReference>
<gene>
    <name evidence="4" type="ORF">N1851_029048</name>
</gene>
<dbReference type="InterPro" id="IPR008906">
    <property type="entry name" value="HATC_C_dom"/>
</dbReference>
<evidence type="ECO:0000259" key="3">
    <source>
        <dbReference type="Pfam" id="PF05699"/>
    </source>
</evidence>
<evidence type="ECO:0000256" key="1">
    <source>
        <dbReference type="SAM" id="MobiDB-lite"/>
    </source>
</evidence>
<dbReference type="Pfam" id="PF05699">
    <property type="entry name" value="Dimer_Tnp_hAT"/>
    <property type="match status" value="1"/>
</dbReference>
<keyword evidence="2" id="KW-0812">Transmembrane</keyword>
<proteinExistence type="predicted"/>
<keyword evidence="2" id="KW-0472">Membrane</keyword>
<reference evidence="4" key="1">
    <citation type="journal article" date="2023" name="Front. Mar. Sci.">
        <title>A new Merluccius polli reference genome to investigate the effects of global change in West African waters.</title>
        <authorList>
            <person name="Mateo J.L."/>
            <person name="Blanco-Fernandez C."/>
            <person name="Garcia-Vazquez E."/>
            <person name="Machado-Schiaffino G."/>
        </authorList>
    </citation>
    <scope>NUCLEOTIDE SEQUENCE</scope>
    <source>
        <strain evidence="4">C29</strain>
        <tissue evidence="4">Fin</tissue>
    </source>
</reference>
<comment type="caution">
    <text evidence="4">The sequence shown here is derived from an EMBL/GenBank/DDBJ whole genome shotgun (WGS) entry which is preliminary data.</text>
</comment>
<dbReference type="AlphaFoldDB" id="A0AA47M7N8"/>
<dbReference type="Proteomes" id="UP001174136">
    <property type="component" value="Unassembled WGS sequence"/>
</dbReference>
<name>A0AA47M7N8_MERPO</name>
<evidence type="ECO:0000256" key="2">
    <source>
        <dbReference type="SAM" id="Phobius"/>
    </source>
</evidence>
<evidence type="ECO:0000313" key="5">
    <source>
        <dbReference type="Proteomes" id="UP001174136"/>
    </source>
</evidence>
<feature type="transmembrane region" description="Helical" evidence="2">
    <location>
        <begin position="76"/>
        <end position="99"/>
    </location>
</feature>
<feature type="domain" description="HAT C-terminal dimerisation" evidence="3">
    <location>
        <begin position="1"/>
        <end position="43"/>
    </location>
</feature>
<keyword evidence="5" id="KW-1185">Reference proteome</keyword>